<dbReference type="PANTHER" id="PTHR13115">
    <property type="entry name" value="RNA POLYMERASE-ASSOCIATED PROTEIN RTF1 HOMOLOG"/>
    <property type="match status" value="1"/>
</dbReference>
<dbReference type="PANTHER" id="PTHR13115:SF8">
    <property type="entry name" value="RNA POLYMERASE-ASSOCIATED PROTEIN RTF1 HOMOLOG"/>
    <property type="match status" value="1"/>
</dbReference>
<evidence type="ECO:0000313" key="8">
    <source>
        <dbReference type="Proteomes" id="UP000827549"/>
    </source>
</evidence>
<evidence type="ECO:0000256" key="2">
    <source>
        <dbReference type="ARBA" id="ARBA00023015"/>
    </source>
</evidence>
<evidence type="ECO:0000259" key="6">
    <source>
        <dbReference type="PROSITE" id="PS51360"/>
    </source>
</evidence>
<dbReference type="InterPro" id="IPR004343">
    <property type="entry name" value="Plus-3_dom"/>
</dbReference>
<keyword evidence="3" id="KW-0804">Transcription</keyword>
<feature type="compositionally biased region" description="Acidic residues" evidence="5">
    <location>
        <begin position="38"/>
        <end position="56"/>
    </location>
</feature>
<evidence type="ECO:0000313" key="7">
    <source>
        <dbReference type="EMBL" id="WOO83457.1"/>
    </source>
</evidence>
<evidence type="ECO:0000256" key="3">
    <source>
        <dbReference type="ARBA" id="ARBA00023163"/>
    </source>
</evidence>
<evidence type="ECO:0000256" key="1">
    <source>
        <dbReference type="ARBA" id="ARBA00004123"/>
    </source>
</evidence>
<proteinExistence type="predicted"/>
<dbReference type="PROSITE" id="PS51360">
    <property type="entry name" value="PLUS3"/>
    <property type="match status" value="1"/>
</dbReference>
<reference evidence="7" key="1">
    <citation type="submission" date="2023-10" db="EMBL/GenBank/DDBJ databases">
        <authorList>
            <person name="Noh H."/>
        </authorList>
    </citation>
    <scope>NUCLEOTIDE SEQUENCE</scope>
    <source>
        <strain evidence="7">DUCC4014</strain>
    </source>
</reference>
<keyword evidence="2" id="KW-0805">Transcription regulation</keyword>
<dbReference type="Pfam" id="PF03126">
    <property type="entry name" value="Plus-3"/>
    <property type="match status" value="1"/>
</dbReference>
<dbReference type="GO" id="GO:0016593">
    <property type="term" value="C:Cdc73/Paf1 complex"/>
    <property type="evidence" value="ECO:0007669"/>
    <property type="project" value="TreeGrafter"/>
</dbReference>
<feature type="compositionally biased region" description="Basic and acidic residues" evidence="5">
    <location>
        <begin position="156"/>
        <end position="170"/>
    </location>
</feature>
<feature type="region of interest" description="Disordered" evidence="5">
    <location>
        <begin position="507"/>
        <end position="532"/>
    </location>
</feature>
<comment type="subcellular location">
    <subcellularLocation>
        <location evidence="1">Nucleus</location>
    </subcellularLocation>
</comment>
<evidence type="ECO:0000256" key="4">
    <source>
        <dbReference type="ARBA" id="ARBA00023242"/>
    </source>
</evidence>
<sequence length="548" mass="61566">MSDLENELLGLAEDDPSQNKRRHSNNGSRKPKNHAYVEESDNDTEASMDLDSDDDDGGRPSGSAAAAPRPRPASNPYPLEGKYVDEDDRDHLDNLPEIERENILASRQEEIQKFKDSMALDAMFRAANDDADDDDAPSRKRRKHTSVTTEASRAMAELKNRRKAKDERVQRRVSICSEDHPHSNSVQAARRERRARSSSIVSQDEASSEEGEISNRDSWRQASPSRPRPAGDDRRQDRSPDLDSRPANAQELNAARLSRYELVDMMYKDQFESVITGAYVRVMSGDAGENGQPKYRIQRVNGLESGHSHGRYSIEYKGNKVSDDRALLCQYGKLVRLFRIADVSNGDLDEDEFVRFTRTSQADEVRLPRRSELKRKHEQIAALRDRPMTEDEVNRQVEARKRANPGAHRQKTQLQITSLMGSKNLALRRNDLKEAEFISQQIEELGGDPATGQLLGVDDNKTEHERRIERINQNNLRKTRENMAKAHDALLAKKKAEDAIVKAKAAAAAQNAAQSSAAPAPPPISGVKKGETPQQYVARTVDLDLGDF</sequence>
<feature type="region of interest" description="Disordered" evidence="5">
    <location>
        <begin position="125"/>
        <end position="250"/>
    </location>
</feature>
<feature type="compositionally biased region" description="Acidic residues" evidence="5">
    <location>
        <begin position="1"/>
        <end position="16"/>
    </location>
</feature>
<dbReference type="GO" id="GO:0003677">
    <property type="term" value="F:DNA binding"/>
    <property type="evidence" value="ECO:0007669"/>
    <property type="project" value="InterPro"/>
</dbReference>
<feature type="compositionally biased region" description="Basic residues" evidence="5">
    <location>
        <begin position="19"/>
        <end position="33"/>
    </location>
</feature>
<dbReference type="SUPFAM" id="SSF159042">
    <property type="entry name" value="Plus3-like"/>
    <property type="match status" value="1"/>
</dbReference>
<evidence type="ECO:0000256" key="5">
    <source>
        <dbReference type="SAM" id="MobiDB-lite"/>
    </source>
</evidence>
<gene>
    <name evidence="7" type="primary">SPBC651.09c</name>
    <name evidence="7" type="ORF">LOC62_05G006981</name>
</gene>
<feature type="region of interest" description="Disordered" evidence="5">
    <location>
        <begin position="1"/>
        <end position="96"/>
    </location>
</feature>
<dbReference type="Gene3D" id="3.90.70.200">
    <property type="entry name" value="Plus-3 domain"/>
    <property type="match status" value="1"/>
</dbReference>
<dbReference type="InterPro" id="IPR036128">
    <property type="entry name" value="Plus3-like_sf"/>
</dbReference>
<feature type="compositionally biased region" description="Low complexity" evidence="5">
    <location>
        <begin position="507"/>
        <end position="518"/>
    </location>
</feature>
<organism evidence="7 8">
    <name type="scientific">Vanrija pseudolonga</name>
    <dbReference type="NCBI Taxonomy" id="143232"/>
    <lineage>
        <taxon>Eukaryota</taxon>
        <taxon>Fungi</taxon>
        <taxon>Dikarya</taxon>
        <taxon>Basidiomycota</taxon>
        <taxon>Agaricomycotina</taxon>
        <taxon>Tremellomycetes</taxon>
        <taxon>Trichosporonales</taxon>
        <taxon>Trichosporonaceae</taxon>
        <taxon>Vanrija</taxon>
    </lineage>
</organism>
<keyword evidence="4" id="KW-0539">Nucleus</keyword>
<dbReference type="EMBL" id="CP086718">
    <property type="protein sequence ID" value="WOO83457.1"/>
    <property type="molecule type" value="Genomic_DNA"/>
</dbReference>
<dbReference type="GO" id="GO:1990269">
    <property type="term" value="F:RNA polymerase II C-terminal domain phosphoserine binding"/>
    <property type="evidence" value="ECO:0007669"/>
    <property type="project" value="TreeGrafter"/>
</dbReference>
<dbReference type="GeneID" id="87810156"/>
<keyword evidence="8" id="KW-1185">Reference proteome</keyword>
<dbReference type="AlphaFoldDB" id="A0AAF1BK27"/>
<dbReference type="RefSeq" id="XP_062629483.1">
    <property type="nucleotide sequence ID" value="XM_062773499.1"/>
</dbReference>
<feature type="compositionally biased region" description="Basic and acidic residues" evidence="5">
    <location>
        <begin position="229"/>
        <end position="244"/>
    </location>
</feature>
<dbReference type="SMART" id="SM00719">
    <property type="entry name" value="Plus3"/>
    <property type="match status" value="1"/>
</dbReference>
<feature type="domain" description="Plus3" evidence="6">
    <location>
        <begin position="246"/>
        <end position="385"/>
    </location>
</feature>
<protein>
    <submittedName>
        <fullName evidence="7">RNA polymerase-associated protein</fullName>
    </submittedName>
</protein>
<accession>A0AAF1BK27</accession>
<dbReference type="Proteomes" id="UP000827549">
    <property type="component" value="Chromosome 5"/>
</dbReference>
<name>A0AAF1BK27_9TREE</name>